<organism evidence="2 3">
    <name type="scientific">Eumeta variegata</name>
    <name type="common">Bagworm moth</name>
    <name type="synonym">Eumeta japonica</name>
    <dbReference type="NCBI Taxonomy" id="151549"/>
    <lineage>
        <taxon>Eukaryota</taxon>
        <taxon>Metazoa</taxon>
        <taxon>Ecdysozoa</taxon>
        <taxon>Arthropoda</taxon>
        <taxon>Hexapoda</taxon>
        <taxon>Insecta</taxon>
        <taxon>Pterygota</taxon>
        <taxon>Neoptera</taxon>
        <taxon>Endopterygota</taxon>
        <taxon>Lepidoptera</taxon>
        <taxon>Glossata</taxon>
        <taxon>Ditrysia</taxon>
        <taxon>Tineoidea</taxon>
        <taxon>Psychidae</taxon>
        <taxon>Oiketicinae</taxon>
        <taxon>Eumeta</taxon>
    </lineage>
</organism>
<dbReference type="Proteomes" id="UP000299102">
    <property type="component" value="Unassembled WGS sequence"/>
</dbReference>
<sequence length="133" mass="14743">MNSAEARALESLNKTGLPKLCVVTLSQGRRMSIRLSRMSHRVCTSLSAVRIVKNMPAAGPAAARRSHRPSLAFPTAPHREERECRRILSILEESDSVYEDSTSKNEDEEDHVSVLSHESDTDQDNNSGKEPNS</sequence>
<feature type="region of interest" description="Disordered" evidence="1">
    <location>
        <begin position="95"/>
        <end position="133"/>
    </location>
</feature>
<protein>
    <submittedName>
        <fullName evidence="2">Uncharacterized protein</fullName>
    </submittedName>
</protein>
<keyword evidence="3" id="KW-1185">Reference proteome</keyword>
<name>A0A4C1UWK7_EUMVA</name>
<reference evidence="2 3" key="1">
    <citation type="journal article" date="2019" name="Commun. Biol.">
        <title>The bagworm genome reveals a unique fibroin gene that provides high tensile strength.</title>
        <authorList>
            <person name="Kono N."/>
            <person name="Nakamura H."/>
            <person name="Ohtoshi R."/>
            <person name="Tomita M."/>
            <person name="Numata K."/>
            <person name="Arakawa K."/>
        </authorList>
    </citation>
    <scope>NUCLEOTIDE SEQUENCE [LARGE SCALE GENOMIC DNA]</scope>
</reference>
<accession>A0A4C1UWK7</accession>
<gene>
    <name evidence="2" type="ORF">EVAR_94482_1</name>
</gene>
<evidence type="ECO:0000313" key="2">
    <source>
        <dbReference type="EMBL" id="GBP30174.1"/>
    </source>
</evidence>
<evidence type="ECO:0000313" key="3">
    <source>
        <dbReference type="Proteomes" id="UP000299102"/>
    </source>
</evidence>
<dbReference type="AlphaFoldDB" id="A0A4C1UWK7"/>
<evidence type="ECO:0000256" key="1">
    <source>
        <dbReference type="SAM" id="MobiDB-lite"/>
    </source>
</evidence>
<comment type="caution">
    <text evidence="2">The sequence shown here is derived from an EMBL/GenBank/DDBJ whole genome shotgun (WGS) entry which is preliminary data.</text>
</comment>
<proteinExistence type="predicted"/>
<feature type="compositionally biased region" description="Polar residues" evidence="1">
    <location>
        <begin position="124"/>
        <end position="133"/>
    </location>
</feature>
<feature type="region of interest" description="Disordered" evidence="1">
    <location>
        <begin position="57"/>
        <end position="80"/>
    </location>
</feature>
<dbReference type="EMBL" id="BGZK01000230">
    <property type="protein sequence ID" value="GBP30174.1"/>
    <property type="molecule type" value="Genomic_DNA"/>
</dbReference>